<dbReference type="InterPro" id="IPR019096">
    <property type="entry name" value="YopX_protein"/>
</dbReference>
<dbReference type="Proteomes" id="UP000219058">
    <property type="component" value="Unassembled WGS sequence"/>
</dbReference>
<evidence type="ECO:0000313" key="3">
    <source>
        <dbReference type="Proteomes" id="UP000219058"/>
    </source>
</evidence>
<dbReference type="Gene3D" id="2.30.30.290">
    <property type="entry name" value="YopX-like domains"/>
    <property type="match status" value="1"/>
</dbReference>
<evidence type="ECO:0000259" key="1">
    <source>
        <dbReference type="Pfam" id="PF09643"/>
    </source>
</evidence>
<dbReference type="EMBL" id="NSLY01000016">
    <property type="protein sequence ID" value="PDP60160.1"/>
    <property type="molecule type" value="Genomic_DNA"/>
</dbReference>
<organism evidence="2 3">
    <name type="scientific">Prevotella intermedia</name>
    <dbReference type="NCBI Taxonomy" id="28131"/>
    <lineage>
        <taxon>Bacteria</taxon>
        <taxon>Pseudomonadati</taxon>
        <taxon>Bacteroidota</taxon>
        <taxon>Bacteroidia</taxon>
        <taxon>Bacteroidales</taxon>
        <taxon>Prevotellaceae</taxon>
        <taxon>Prevotella</taxon>
    </lineage>
</organism>
<evidence type="ECO:0000313" key="2">
    <source>
        <dbReference type="EMBL" id="PDP60160.1"/>
    </source>
</evidence>
<comment type="caution">
    <text evidence="2">The sequence shown here is derived from an EMBL/GenBank/DDBJ whole genome shotgun (WGS) entry which is preliminary data.</text>
</comment>
<feature type="domain" description="YopX protein" evidence="1">
    <location>
        <begin position="27"/>
        <end position="126"/>
    </location>
</feature>
<proteinExistence type="predicted"/>
<name>A0A2A6EF57_PREIN</name>
<gene>
    <name evidence="2" type="ORF">CLI71_06965</name>
</gene>
<protein>
    <recommendedName>
        <fullName evidence="1">YopX protein domain-containing protein</fullName>
    </recommendedName>
</protein>
<dbReference type="SUPFAM" id="SSF159006">
    <property type="entry name" value="YopX-like"/>
    <property type="match status" value="1"/>
</dbReference>
<dbReference type="InterPro" id="IPR023385">
    <property type="entry name" value="YopX-like_C"/>
</dbReference>
<reference evidence="2 3" key="1">
    <citation type="submission" date="2017-09" db="EMBL/GenBank/DDBJ databases">
        <title>Phase variable restriction modification systems are present in the genome sequences of periodontal pathogens Prevotella intermedia, Tannerella forsythia and Porphyromonas gingivalis.</title>
        <authorList>
            <person name="Haigh R.D."/>
            <person name="Crawford L."/>
            <person name="Ralph J."/>
            <person name="Wanford J."/>
            <person name="Vartoukian S.R."/>
            <person name="Hijazib K."/>
            <person name="Wade W."/>
            <person name="Oggioni M.R."/>
        </authorList>
    </citation>
    <scope>NUCLEOTIDE SEQUENCE [LARGE SCALE GENOMIC DNA]</scope>
    <source>
        <strain evidence="2 3">WW2834</strain>
    </source>
</reference>
<dbReference type="AlphaFoldDB" id="A0A2A6EF57"/>
<dbReference type="RefSeq" id="WP_097550232.1">
    <property type="nucleotide sequence ID" value="NZ_NSLY01000016.1"/>
</dbReference>
<dbReference type="InterPro" id="IPR010024">
    <property type="entry name" value="CHP16711"/>
</dbReference>
<sequence>MNREFLFRGKSILTGLFIEGNLVIDRNRETFIVWFNHKQKECWTSIYPYSVGQYTGLKDKNGNKIFEGDIVTIGNNLKAVVIWFNGSFRFQDELSSKATYFDDIGVIMRDYDVQVIGNIHDNPELLSRK</sequence>
<accession>A0A2A6EF57</accession>
<dbReference type="NCBIfam" id="TIGR01671">
    <property type="entry name" value="phage_TIGR01671"/>
    <property type="match status" value="1"/>
</dbReference>
<dbReference type="Pfam" id="PF09643">
    <property type="entry name" value="YopX"/>
    <property type="match status" value="1"/>
</dbReference>